<feature type="domain" description="Arm DNA-binding" evidence="1">
    <location>
        <begin position="3"/>
        <end position="79"/>
    </location>
</feature>
<accession>A0ABX0UKL7</accession>
<dbReference type="Pfam" id="PF17293">
    <property type="entry name" value="Arm-DNA-bind_5"/>
    <property type="match status" value="1"/>
</dbReference>
<sequence length="88" mass="10555">MFFYLKKRSNHTEDEHSIYARLTLNGERVEISTGRKCEPAKWNPKKERKNGTREDAKILNAYLDTLQFRIYEIYRQAVESDIEFNIII</sequence>
<gene>
    <name evidence="2" type="ORF">FHS68_001789</name>
</gene>
<proteinExistence type="predicted"/>
<name>A0ABX0UKL7_9BACT</name>
<evidence type="ECO:0000313" key="2">
    <source>
        <dbReference type="EMBL" id="NIJ52619.1"/>
    </source>
</evidence>
<dbReference type="Proteomes" id="UP001179181">
    <property type="component" value="Unassembled WGS sequence"/>
</dbReference>
<organism evidence="2 3">
    <name type="scientific">Dyadobacter arcticus</name>
    <dbReference type="NCBI Taxonomy" id="1078754"/>
    <lineage>
        <taxon>Bacteria</taxon>
        <taxon>Pseudomonadati</taxon>
        <taxon>Bacteroidota</taxon>
        <taxon>Cytophagia</taxon>
        <taxon>Cytophagales</taxon>
        <taxon>Spirosomataceae</taxon>
        <taxon>Dyadobacter</taxon>
    </lineage>
</organism>
<dbReference type="InterPro" id="IPR035386">
    <property type="entry name" value="Arm-DNA-bind_5"/>
</dbReference>
<evidence type="ECO:0000259" key="1">
    <source>
        <dbReference type="Pfam" id="PF17293"/>
    </source>
</evidence>
<comment type="caution">
    <text evidence="2">The sequence shown here is derived from an EMBL/GenBank/DDBJ whole genome shotgun (WGS) entry which is preliminary data.</text>
</comment>
<keyword evidence="3" id="KW-1185">Reference proteome</keyword>
<reference evidence="2 3" key="1">
    <citation type="submission" date="2020-03" db="EMBL/GenBank/DDBJ databases">
        <title>Genomic Encyclopedia of Type Strains, Phase IV (KMG-IV): sequencing the most valuable type-strain genomes for metagenomic binning, comparative biology and taxonomic classification.</title>
        <authorList>
            <person name="Goeker M."/>
        </authorList>
    </citation>
    <scope>NUCLEOTIDE SEQUENCE [LARGE SCALE GENOMIC DNA]</scope>
    <source>
        <strain evidence="2 3">DSM 102865</strain>
    </source>
</reference>
<evidence type="ECO:0000313" key="3">
    <source>
        <dbReference type="Proteomes" id="UP001179181"/>
    </source>
</evidence>
<dbReference type="EMBL" id="JAASQJ010000002">
    <property type="protein sequence ID" value="NIJ52619.1"/>
    <property type="molecule type" value="Genomic_DNA"/>
</dbReference>
<protein>
    <recommendedName>
        <fullName evidence="1">Arm DNA-binding domain-containing protein</fullName>
    </recommendedName>
</protein>